<proteinExistence type="predicted"/>
<evidence type="ECO:0000256" key="2">
    <source>
        <dbReference type="PROSITE-ProRule" id="PRU00335"/>
    </source>
</evidence>
<dbReference type="Gene3D" id="1.10.357.10">
    <property type="entry name" value="Tetracycline Repressor, domain 2"/>
    <property type="match status" value="1"/>
</dbReference>
<evidence type="ECO:0000256" key="1">
    <source>
        <dbReference type="ARBA" id="ARBA00023125"/>
    </source>
</evidence>
<dbReference type="RefSeq" id="WP_311617600.1">
    <property type="nucleotide sequence ID" value="NZ_JAVREV010000005.1"/>
</dbReference>
<protein>
    <submittedName>
        <fullName evidence="4">TetR/AcrR family transcriptional regulator</fullName>
    </submittedName>
</protein>
<dbReference type="InterPro" id="IPR009057">
    <property type="entry name" value="Homeodomain-like_sf"/>
</dbReference>
<comment type="caution">
    <text evidence="4">The sequence shown here is derived from an EMBL/GenBank/DDBJ whole genome shotgun (WGS) entry which is preliminary data.</text>
</comment>
<dbReference type="Proteomes" id="UP001183615">
    <property type="component" value="Unassembled WGS sequence"/>
</dbReference>
<feature type="domain" description="HTH tetR-type" evidence="3">
    <location>
        <begin position="2"/>
        <end position="62"/>
    </location>
</feature>
<keyword evidence="1 2" id="KW-0238">DNA-binding</keyword>
<evidence type="ECO:0000313" key="4">
    <source>
        <dbReference type="EMBL" id="MDT0443243.1"/>
    </source>
</evidence>
<dbReference type="InterPro" id="IPR001647">
    <property type="entry name" value="HTH_TetR"/>
</dbReference>
<evidence type="ECO:0000313" key="5">
    <source>
        <dbReference type="Proteomes" id="UP001183615"/>
    </source>
</evidence>
<dbReference type="PROSITE" id="PS50977">
    <property type="entry name" value="HTH_TETR_2"/>
    <property type="match status" value="1"/>
</dbReference>
<accession>A0ABU2S2L8</accession>
<dbReference type="SUPFAM" id="SSF46689">
    <property type="entry name" value="Homeodomain-like"/>
    <property type="match status" value="1"/>
</dbReference>
<gene>
    <name evidence="4" type="ORF">RM779_11635</name>
</gene>
<name>A0ABU2S2L8_9ACTN</name>
<dbReference type="EMBL" id="JAVREV010000005">
    <property type="protein sequence ID" value="MDT0443243.1"/>
    <property type="molecule type" value="Genomic_DNA"/>
</dbReference>
<dbReference type="Pfam" id="PF00440">
    <property type="entry name" value="TetR_N"/>
    <property type="match status" value="1"/>
</dbReference>
<organism evidence="4 5">
    <name type="scientific">Streptomyces johnsoniae</name>
    <dbReference type="NCBI Taxonomy" id="3075532"/>
    <lineage>
        <taxon>Bacteria</taxon>
        <taxon>Bacillati</taxon>
        <taxon>Actinomycetota</taxon>
        <taxon>Actinomycetes</taxon>
        <taxon>Kitasatosporales</taxon>
        <taxon>Streptomycetaceae</taxon>
        <taxon>Streptomyces</taxon>
    </lineage>
</organism>
<feature type="DNA-binding region" description="H-T-H motif" evidence="2">
    <location>
        <begin position="25"/>
        <end position="44"/>
    </location>
</feature>
<reference evidence="5" key="1">
    <citation type="submission" date="2023-07" db="EMBL/GenBank/DDBJ databases">
        <title>30 novel species of actinomycetes from the DSMZ collection.</title>
        <authorList>
            <person name="Nouioui I."/>
        </authorList>
    </citation>
    <scope>NUCLEOTIDE SEQUENCE [LARGE SCALE GENOMIC DNA]</scope>
    <source>
        <strain evidence="5">DSM 41886</strain>
    </source>
</reference>
<keyword evidence="5" id="KW-1185">Reference proteome</keyword>
<evidence type="ECO:0000259" key="3">
    <source>
        <dbReference type="PROSITE" id="PS50977"/>
    </source>
</evidence>
<sequence length="167" mass="17265">MPTARESLLNAAAQAVERRPWPVVRMIEVAAAAGVSRQTLYNEFGDKAGLGSALAEHRTAVFLDGFQAFLRARRHDPAALSAATGWIVRTARADRVVHAALTGCRCAGLPPHARAPGQLVGELCACAVRTLGEGADLDAARTCETAVRLAISHLVAPPAAAPAAAGA</sequence>